<organism evidence="1 2">
    <name type="scientific">Portunus trituberculatus</name>
    <name type="common">Swimming crab</name>
    <name type="synonym">Neptunus trituberculatus</name>
    <dbReference type="NCBI Taxonomy" id="210409"/>
    <lineage>
        <taxon>Eukaryota</taxon>
        <taxon>Metazoa</taxon>
        <taxon>Ecdysozoa</taxon>
        <taxon>Arthropoda</taxon>
        <taxon>Crustacea</taxon>
        <taxon>Multicrustacea</taxon>
        <taxon>Malacostraca</taxon>
        <taxon>Eumalacostraca</taxon>
        <taxon>Eucarida</taxon>
        <taxon>Decapoda</taxon>
        <taxon>Pleocyemata</taxon>
        <taxon>Brachyura</taxon>
        <taxon>Eubrachyura</taxon>
        <taxon>Portunoidea</taxon>
        <taxon>Portunidae</taxon>
        <taxon>Portuninae</taxon>
        <taxon>Portunus</taxon>
    </lineage>
</organism>
<protein>
    <submittedName>
        <fullName evidence="1">Uncharacterized protein</fullName>
    </submittedName>
</protein>
<sequence>MGWKERVLRNDTRKRKSPMYKTWYDGSLGGDHLFRATYGCECNESESRSKVCQMCEKYEKDRHEMMQKL</sequence>
<dbReference type="AlphaFoldDB" id="A0A5B7EPL6"/>
<reference evidence="1 2" key="1">
    <citation type="submission" date="2019-05" db="EMBL/GenBank/DDBJ databases">
        <title>Another draft genome of Portunus trituberculatus and its Hox gene families provides insights of decapod evolution.</title>
        <authorList>
            <person name="Jeong J.-H."/>
            <person name="Song I."/>
            <person name="Kim S."/>
            <person name="Choi T."/>
            <person name="Kim D."/>
            <person name="Ryu S."/>
            <person name="Kim W."/>
        </authorList>
    </citation>
    <scope>NUCLEOTIDE SEQUENCE [LARGE SCALE GENOMIC DNA]</scope>
    <source>
        <tissue evidence="1">Muscle</tissue>
    </source>
</reference>
<accession>A0A5B7EPL6</accession>
<dbReference type="Proteomes" id="UP000324222">
    <property type="component" value="Unassembled WGS sequence"/>
</dbReference>
<name>A0A5B7EPL6_PORTR</name>
<evidence type="ECO:0000313" key="2">
    <source>
        <dbReference type="Proteomes" id="UP000324222"/>
    </source>
</evidence>
<gene>
    <name evidence="1" type="ORF">E2C01_029929</name>
</gene>
<keyword evidence="2" id="KW-1185">Reference proteome</keyword>
<comment type="caution">
    <text evidence="1">The sequence shown here is derived from an EMBL/GenBank/DDBJ whole genome shotgun (WGS) entry which is preliminary data.</text>
</comment>
<dbReference type="EMBL" id="VSRR010003527">
    <property type="protein sequence ID" value="MPC36471.1"/>
    <property type="molecule type" value="Genomic_DNA"/>
</dbReference>
<proteinExistence type="predicted"/>
<evidence type="ECO:0000313" key="1">
    <source>
        <dbReference type="EMBL" id="MPC36471.1"/>
    </source>
</evidence>